<gene>
    <name evidence="2" type="ORF">BCR39DRAFT_172820</name>
</gene>
<evidence type="ECO:0000256" key="1">
    <source>
        <dbReference type="SAM" id="MobiDB-lite"/>
    </source>
</evidence>
<keyword evidence="3" id="KW-1185">Reference proteome</keyword>
<feature type="compositionally biased region" description="Polar residues" evidence="1">
    <location>
        <begin position="238"/>
        <end position="248"/>
    </location>
</feature>
<evidence type="ECO:0000313" key="2">
    <source>
        <dbReference type="EMBL" id="ORY29297.1"/>
    </source>
</evidence>
<feature type="region of interest" description="Disordered" evidence="1">
    <location>
        <begin position="25"/>
        <end position="55"/>
    </location>
</feature>
<sequence>MRSADLPPETESRMRHLLSQNKILSYPSGHRNFTRPDPEHHASSIIPNSITQGSQIDHRTIDQRNLTRQIIPQDSDFAQQRSHDNSSHTDAVFESPPSASSRNESFDPNPTSRFESNSRPTSYAFGNEAYQAFLFQHAESLPPSSSRLAPSFEHFPAPETDKLPLQQSLYRIQADNASSLPLIAPLSVFASAPATNESWVQQSSSQRNDAVTSGNDTSRSYIGKPYEYSIAHALISPETSESNRSVSGPVSMHRESQQDHQTPRTLPGVSTFQLPVDNPRAQSFKIFPGPDSSNEPITDPSSTGGRSLNPLSASAASIPVARKRKRIQENDGPPRAGSSISRSNLPRDVSLSPLRMGASQFSVVITALDGTSFRMHCINFTRTDAKFMTLKFCDSCGQPTKALPMVVNNKWRSKGPMVRAWCCGSYSCFINCQKTILRRYYFKQVEANRHIYGNCGECGATTHPNKRLFGGGNATMRLPTDSASIWYCSIICRDNQMQAAASFAGSTSTGEASSSG</sequence>
<evidence type="ECO:0000313" key="3">
    <source>
        <dbReference type="Proteomes" id="UP000193986"/>
    </source>
</evidence>
<dbReference type="EMBL" id="MCFC01000026">
    <property type="protein sequence ID" value="ORY29297.1"/>
    <property type="molecule type" value="Genomic_DNA"/>
</dbReference>
<feature type="compositionally biased region" description="Basic and acidic residues" evidence="1">
    <location>
        <begin position="252"/>
        <end position="262"/>
    </location>
</feature>
<feature type="compositionally biased region" description="Polar residues" evidence="1">
    <location>
        <begin position="45"/>
        <end position="55"/>
    </location>
</feature>
<feature type="compositionally biased region" description="Polar residues" evidence="1">
    <location>
        <begin position="291"/>
        <end position="315"/>
    </location>
</feature>
<name>A0A1Y2B495_9TREE</name>
<feature type="region of interest" description="Disordered" evidence="1">
    <location>
        <begin position="198"/>
        <end position="218"/>
    </location>
</feature>
<reference evidence="2 3" key="1">
    <citation type="submission" date="2016-07" db="EMBL/GenBank/DDBJ databases">
        <title>Pervasive Adenine N6-methylation of Active Genes in Fungi.</title>
        <authorList>
            <consortium name="DOE Joint Genome Institute"/>
            <person name="Mondo S.J."/>
            <person name="Dannebaum R.O."/>
            <person name="Kuo R.C."/>
            <person name="Labutti K."/>
            <person name="Haridas S."/>
            <person name="Kuo A."/>
            <person name="Salamov A."/>
            <person name="Ahrendt S.R."/>
            <person name="Lipzen A."/>
            <person name="Sullivan W."/>
            <person name="Andreopoulos W.B."/>
            <person name="Clum A."/>
            <person name="Lindquist E."/>
            <person name="Daum C."/>
            <person name="Ramamoorthy G.K."/>
            <person name="Gryganskyi A."/>
            <person name="Culley D."/>
            <person name="Magnuson J.K."/>
            <person name="James T.Y."/>
            <person name="O'Malley M.A."/>
            <person name="Stajich J.E."/>
            <person name="Spatafora J.W."/>
            <person name="Visel A."/>
            <person name="Grigoriev I.V."/>
        </authorList>
    </citation>
    <scope>NUCLEOTIDE SEQUENCE [LARGE SCALE GENOMIC DNA]</scope>
    <source>
        <strain evidence="2 3">68-887.2</strain>
    </source>
</reference>
<dbReference type="InParanoid" id="A0A1Y2B495"/>
<comment type="caution">
    <text evidence="2">The sequence shown here is derived from an EMBL/GenBank/DDBJ whole genome shotgun (WGS) entry which is preliminary data.</text>
</comment>
<feature type="compositionally biased region" description="Polar residues" evidence="1">
    <location>
        <begin position="97"/>
        <end position="120"/>
    </location>
</feature>
<protein>
    <submittedName>
        <fullName evidence="2">Uncharacterized protein</fullName>
    </submittedName>
</protein>
<feature type="region of interest" description="Disordered" evidence="1">
    <location>
        <begin position="238"/>
        <end position="346"/>
    </location>
</feature>
<feature type="compositionally biased region" description="Polar residues" evidence="1">
    <location>
        <begin position="263"/>
        <end position="273"/>
    </location>
</feature>
<dbReference type="AlphaFoldDB" id="A0A1Y2B495"/>
<feature type="region of interest" description="Disordered" evidence="1">
    <location>
        <begin position="76"/>
        <end position="120"/>
    </location>
</feature>
<proteinExistence type="predicted"/>
<organism evidence="2 3">
    <name type="scientific">Naematelia encephala</name>
    <dbReference type="NCBI Taxonomy" id="71784"/>
    <lineage>
        <taxon>Eukaryota</taxon>
        <taxon>Fungi</taxon>
        <taxon>Dikarya</taxon>
        <taxon>Basidiomycota</taxon>
        <taxon>Agaricomycotina</taxon>
        <taxon>Tremellomycetes</taxon>
        <taxon>Tremellales</taxon>
        <taxon>Naemateliaceae</taxon>
        <taxon>Naematelia</taxon>
    </lineage>
</organism>
<accession>A0A1Y2B495</accession>
<dbReference type="Proteomes" id="UP000193986">
    <property type="component" value="Unassembled WGS sequence"/>
</dbReference>